<keyword evidence="3" id="KW-0238">DNA-binding</keyword>
<comment type="similarity">
    <text evidence="1">Belongs to the LysR transcriptional regulatory family.</text>
</comment>
<dbReference type="PANTHER" id="PTHR30346">
    <property type="entry name" value="TRANSCRIPTIONAL DUAL REGULATOR HCAR-RELATED"/>
    <property type="match status" value="1"/>
</dbReference>
<reference evidence="6 7" key="1">
    <citation type="journal article" date="2019" name="Int. J. Syst. Evol. Microbiol.">
        <title>The Global Catalogue of Microorganisms (GCM) 10K type strain sequencing project: providing services to taxonomists for standard genome sequencing and annotation.</title>
        <authorList>
            <consortium name="The Broad Institute Genomics Platform"/>
            <consortium name="The Broad Institute Genome Sequencing Center for Infectious Disease"/>
            <person name="Wu L."/>
            <person name="Ma J."/>
        </authorList>
    </citation>
    <scope>NUCLEOTIDE SEQUENCE [LARGE SCALE GENOMIC DNA]</scope>
    <source>
        <strain evidence="6 7">JCM 15481</strain>
    </source>
</reference>
<dbReference type="InterPro" id="IPR036388">
    <property type="entry name" value="WH-like_DNA-bd_sf"/>
</dbReference>
<keyword evidence="7" id="KW-1185">Reference proteome</keyword>
<feature type="domain" description="HTH lysR-type" evidence="5">
    <location>
        <begin position="3"/>
        <end position="60"/>
    </location>
</feature>
<dbReference type="PROSITE" id="PS50931">
    <property type="entry name" value="HTH_LYSR"/>
    <property type="match status" value="1"/>
</dbReference>
<dbReference type="PANTHER" id="PTHR30346:SF29">
    <property type="entry name" value="LYSR SUBSTRATE-BINDING"/>
    <property type="match status" value="1"/>
</dbReference>
<gene>
    <name evidence="6" type="ORF">GCM10009802_63220</name>
</gene>
<dbReference type="SUPFAM" id="SSF46785">
    <property type="entry name" value="Winged helix' DNA-binding domain"/>
    <property type="match status" value="1"/>
</dbReference>
<dbReference type="Proteomes" id="UP001500443">
    <property type="component" value="Unassembled WGS sequence"/>
</dbReference>
<evidence type="ECO:0000256" key="4">
    <source>
        <dbReference type="ARBA" id="ARBA00023163"/>
    </source>
</evidence>
<comment type="caution">
    <text evidence="6">The sequence shown here is derived from an EMBL/GenBank/DDBJ whole genome shotgun (WGS) entry which is preliminary data.</text>
</comment>
<evidence type="ECO:0000313" key="7">
    <source>
        <dbReference type="Proteomes" id="UP001500443"/>
    </source>
</evidence>
<organism evidence="6 7">
    <name type="scientific">Streptomyces synnematoformans</name>
    <dbReference type="NCBI Taxonomy" id="415721"/>
    <lineage>
        <taxon>Bacteria</taxon>
        <taxon>Bacillati</taxon>
        <taxon>Actinomycetota</taxon>
        <taxon>Actinomycetes</taxon>
        <taxon>Kitasatosporales</taxon>
        <taxon>Streptomycetaceae</taxon>
        <taxon>Streptomyces</taxon>
    </lineage>
</organism>
<evidence type="ECO:0000259" key="5">
    <source>
        <dbReference type="PROSITE" id="PS50931"/>
    </source>
</evidence>
<dbReference type="Gene3D" id="1.10.10.10">
    <property type="entry name" value="Winged helix-like DNA-binding domain superfamily/Winged helix DNA-binding domain"/>
    <property type="match status" value="1"/>
</dbReference>
<sequence>MVFSLERLRALDAVAVHGTIASAAESLHVTASGVSQQLAKLEREAGHRLLEPYGRSVRLTHAGKVLAAHAARVCAQVAEAEADLADLQDEILGPLRLGGVGSSLRALLPGVLTDLTAAHPRLVPTVVDGEVVELVPELVGGELDLLLIESWSSRPIRLPQGLAVRTLVVEDVQLAVPASHPLAARERVGLAELGGLDRRDGAAAVWASCPVGTEPYEGLTQALREVGVEPEVRYRVTEYATQLALVDGGLCVSLVPEMGQRPCPPGVRFVPVRPAVRRTVQAAWRSRAESPAVRACVAALGDAARAAHPAAPGG</sequence>
<dbReference type="SUPFAM" id="SSF53850">
    <property type="entry name" value="Periplasmic binding protein-like II"/>
    <property type="match status" value="1"/>
</dbReference>
<protein>
    <submittedName>
        <fullName evidence="6">LysR family transcriptional regulator</fullName>
    </submittedName>
</protein>
<keyword evidence="4" id="KW-0804">Transcription</keyword>
<name>A0ABN2A004_9ACTN</name>
<evidence type="ECO:0000256" key="2">
    <source>
        <dbReference type="ARBA" id="ARBA00023015"/>
    </source>
</evidence>
<dbReference type="InterPro" id="IPR036390">
    <property type="entry name" value="WH_DNA-bd_sf"/>
</dbReference>
<dbReference type="Pfam" id="PF03466">
    <property type="entry name" value="LysR_substrate"/>
    <property type="match status" value="1"/>
</dbReference>
<proteinExistence type="inferred from homology"/>
<evidence type="ECO:0000256" key="3">
    <source>
        <dbReference type="ARBA" id="ARBA00023125"/>
    </source>
</evidence>
<accession>A0ABN2A004</accession>
<dbReference type="InterPro" id="IPR000847">
    <property type="entry name" value="LysR_HTH_N"/>
</dbReference>
<dbReference type="InterPro" id="IPR005119">
    <property type="entry name" value="LysR_subst-bd"/>
</dbReference>
<keyword evidence="2" id="KW-0805">Transcription regulation</keyword>
<dbReference type="Gene3D" id="3.40.190.10">
    <property type="entry name" value="Periplasmic binding protein-like II"/>
    <property type="match status" value="2"/>
</dbReference>
<dbReference type="EMBL" id="BAAAPF010000412">
    <property type="protein sequence ID" value="GAA1507579.1"/>
    <property type="molecule type" value="Genomic_DNA"/>
</dbReference>
<dbReference type="Pfam" id="PF00126">
    <property type="entry name" value="HTH_1"/>
    <property type="match status" value="1"/>
</dbReference>
<evidence type="ECO:0000313" key="6">
    <source>
        <dbReference type="EMBL" id="GAA1507579.1"/>
    </source>
</evidence>
<evidence type="ECO:0000256" key="1">
    <source>
        <dbReference type="ARBA" id="ARBA00009437"/>
    </source>
</evidence>